<evidence type="ECO:0000313" key="3">
    <source>
        <dbReference type="EMBL" id="QAU06522.1"/>
    </source>
</evidence>
<feature type="compositionally biased region" description="Basic and acidic residues" evidence="1">
    <location>
        <begin position="1"/>
        <end position="10"/>
    </location>
</feature>
<dbReference type="Gene3D" id="1.10.30.50">
    <property type="match status" value="1"/>
</dbReference>
<dbReference type="GO" id="GO:0008270">
    <property type="term" value="F:zinc ion binding"/>
    <property type="evidence" value="ECO:0007669"/>
    <property type="project" value="InterPro"/>
</dbReference>
<evidence type="ECO:0000259" key="2">
    <source>
        <dbReference type="SMART" id="SM00507"/>
    </source>
</evidence>
<keyword evidence="3" id="KW-0540">Nuclease</keyword>
<dbReference type="InterPro" id="IPR002711">
    <property type="entry name" value="HNH"/>
</dbReference>
<dbReference type="GeneID" id="60324662"/>
<evidence type="ECO:0000313" key="4">
    <source>
        <dbReference type="Proteomes" id="UP000290331"/>
    </source>
</evidence>
<proteinExistence type="predicted"/>
<dbReference type="SMART" id="SM00507">
    <property type="entry name" value="HNHc"/>
    <property type="match status" value="1"/>
</dbReference>
<dbReference type="GO" id="GO:0004519">
    <property type="term" value="F:endonuclease activity"/>
    <property type="evidence" value="ECO:0007669"/>
    <property type="project" value="UniProtKB-KW"/>
</dbReference>
<feature type="domain" description="HNH nuclease" evidence="2">
    <location>
        <begin position="12"/>
        <end position="71"/>
    </location>
</feature>
<feature type="region of interest" description="Disordered" evidence="1">
    <location>
        <begin position="1"/>
        <end position="20"/>
    </location>
</feature>
<keyword evidence="3" id="KW-0378">Hydrolase</keyword>
<gene>
    <name evidence="3" type="primary">104</name>
    <name evidence="3" type="ORF">SEA_KISI_104</name>
</gene>
<organism evidence="3 4">
    <name type="scientific">Mycobacterium phage KiSi</name>
    <dbReference type="NCBI Taxonomy" id="2507856"/>
    <lineage>
        <taxon>Viruses</taxon>
        <taxon>Duplodnaviria</taxon>
        <taxon>Heunggongvirae</taxon>
        <taxon>Uroviricota</taxon>
        <taxon>Caudoviricetes</taxon>
        <taxon>Weiservirinae</taxon>
        <taxon>Anayavirus</taxon>
        <taxon>Anayavirus kisi</taxon>
    </lineage>
</organism>
<reference evidence="3 4" key="1">
    <citation type="submission" date="2019-01" db="EMBL/GenBank/DDBJ databases">
        <authorList>
            <person name="Kinder M."/>
            <person name="Sitio E."/>
            <person name="Ackerson L."/>
            <person name="Anderson L."/>
            <person name="Cottrell A."/>
            <person name="Eggleston T."/>
            <person name="Kiefer A."/>
            <person name="Ukcamaj A."/>
            <person name="Vendrell P."/>
            <person name="Waytashek C."/>
            <person name="Yeo A."/>
            <person name="Braley A.B."/>
            <person name="Ettinger A.-S.H."/>
            <person name="Ettinger W.F."/>
            <person name="Anders K.R."/>
            <person name="Bradley K.W."/>
            <person name="Asai D.J."/>
            <person name="Bowman C.A."/>
            <person name="Russell D.A."/>
            <person name="Pope W.H."/>
            <person name="Jacobs-Sera D."/>
            <person name="Hendrix R.W."/>
            <person name="Hatfull G.F."/>
        </authorList>
    </citation>
    <scope>NUCLEOTIDE SEQUENCE [LARGE SCALE GENOMIC DNA]</scope>
</reference>
<name>A0A410TBY3_9CAUD</name>
<dbReference type="KEGG" id="vg:60324662"/>
<dbReference type="InterPro" id="IPR003615">
    <property type="entry name" value="HNH_nuc"/>
</dbReference>
<dbReference type="RefSeq" id="YP_009953195.1">
    <property type="nucleotide sequence ID" value="NC_051619.1"/>
</dbReference>
<dbReference type="CDD" id="cd00085">
    <property type="entry name" value="HNHc"/>
    <property type="match status" value="1"/>
</dbReference>
<dbReference type="GO" id="GO:0003676">
    <property type="term" value="F:nucleic acid binding"/>
    <property type="evidence" value="ECO:0007669"/>
    <property type="project" value="InterPro"/>
</dbReference>
<feature type="region of interest" description="Disordered" evidence="1">
    <location>
        <begin position="70"/>
        <end position="98"/>
    </location>
</feature>
<evidence type="ECO:0000256" key="1">
    <source>
        <dbReference type="SAM" id="MobiDB-lite"/>
    </source>
</evidence>
<keyword evidence="4" id="KW-1185">Reference proteome</keyword>
<accession>A0A410TBY3</accession>
<sequence>MSEGRNTARRERFRRAKRRDGDDCAACGLPIDYEAHHLDPLSFQIDHITPLARGGSDTLDNIQAMHRMCNRDKGDSLPTDGLHPTPGVTYETHREWRP</sequence>
<dbReference type="Pfam" id="PF01844">
    <property type="entry name" value="HNH"/>
    <property type="match status" value="1"/>
</dbReference>
<keyword evidence="3" id="KW-0255">Endonuclease</keyword>
<dbReference type="Proteomes" id="UP000290331">
    <property type="component" value="Segment"/>
</dbReference>
<dbReference type="EMBL" id="MK376955">
    <property type="protein sequence ID" value="QAU06522.1"/>
    <property type="molecule type" value="Genomic_DNA"/>
</dbReference>
<protein>
    <submittedName>
        <fullName evidence="3">HNH endonuclease</fullName>
    </submittedName>
</protein>